<comment type="subcellular location">
    <subcellularLocation>
        <location evidence="1">Cell junction</location>
        <location evidence="1">Gap junction</location>
    </subcellularLocation>
    <subcellularLocation>
        <location evidence="2 10">Cell membrane</location>
        <topology evidence="2 10">Multi-pass membrane protein</topology>
    </subcellularLocation>
</comment>
<keyword evidence="5 10" id="KW-0812">Transmembrane</keyword>
<reference evidence="14" key="1">
    <citation type="submission" date="2025-08" db="UniProtKB">
        <authorList>
            <consortium name="Ensembl"/>
        </authorList>
    </citation>
    <scope>IDENTIFICATION</scope>
</reference>
<gene>
    <name evidence="14" type="primary">LOC127368694</name>
</gene>
<dbReference type="InterPro" id="IPR019570">
    <property type="entry name" value="Connexin_CCC"/>
</dbReference>
<feature type="transmembrane region" description="Helical" evidence="11">
    <location>
        <begin position="150"/>
        <end position="171"/>
    </location>
</feature>
<evidence type="ECO:0000256" key="6">
    <source>
        <dbReference type="ARBA" id="ARBA00022868"/>
    </source>
</evidence>
<dbReference type="FunFam" id="1.20.1440.80:FF:000001">
    <property type="entry name" value="Gap junction alpha-1"/>
    <property type="match status" value="1"/>
</dbReference>
<dbReference type="PANTHER" id="PTHR11984">
    <property type="entry name" value="CONNEXIN"/>
    <property type="match status" value="1"/>
</dbReference>
<evidence type="ECO:0000259" key="12">
    <source>
        <dbReference type="SMART" id="SM00037"/>
    </source>
</evidence>
<sequence length="310" mass="35316">MGEWDVLGRLLDKVQSHSTVIGKVWLTVLFVFRILVLRTAADRVWGDEQSDFVCNTRQPGCENVCYDLAFPISHVRFWFLQILAVATPKLLYLGHVLHVIHIEKKVKERMKKQAMLDDQASLFLRRTYKVPKYTKSNGKISIRGRLLRSYVLHLVAKIILEVLFILGQFFLYGFTLQTRYVCTRFPCPHKVDCFLSRPTEKSVIIWFMLVAAILSLLLSVVELLYLFVKAVKECMARRQDYTVTPVTPPLSGRKAFKSRDEMIQNCVNLELELQGRKLGVNGVTGGVTGGVGEVAKNVSPEDNNMGEVHI</sequence>
<dbReference type="SMART" id="SM00037">
    <property type="entry name" value="CNX"/>
    <property type="match status" value="1"/>
</dbReference>
<dbReference type="InterPro" id="IPR000500">
    <property type="entry name" value="Connexin"/>
</dbReference>
<evidence type="ECO:0000256" key="2">
    <source>
        <dbReference type="ARBA" id="ARBA00004651"/>
    </source>
</evidence>
<comment type="similarity">
    <text evidence="10">Belongs to the connexin family.</text>
</comment>
<evidence type="ECO:0000256" key="10">
    <source>
        <dbReference type="RuleBase" id="RU000630"/>
    </source>
</evidence>
<comment type="function">
    <text evidence="10">One gap junction consists of a cluster of closely packed pairs of transmembrane channels, the connexons, through which materials of low MW diffuse from one cell to a neighboring cell.</text>
</comment>
<dbReference type="Ensembl" id="ENSDLAT00005015682.2">
    <property type="protein sequence ID" value="ENSDLAP00005014414.1"/>
    <property type="gene ID" value="ENSDLAG00005007169.2"/>
</dbReference>
<evidence type="ECO:0000256" key="7">
    <source>
        <dbReference type="ARBA" id="ARBA00022949"/>
    </source>
</evidence>
<evidence type="ECO:0000256" key="9">
    <source>
        <dbReference type="ARBA" id="ARBA00023136"/>
    </source>
</evidence>
<feature type="transmembrane region" description="Helical" evidence="11">
    <location>
        <begin position="20"/>
        <end position="41"/>
    </location>
</feature>
<feature type="domain" description="Connexin cysteine-rich" evidence="13">
    <location>
        <begin position="160"/>
        <end position="226"/>
    </location>
</feature>
<evidence type="ECO:0000259" key="13">
    <source>
        <dbReference type="SMART" id="SM01089"/>
    </source>
</evidence>
<feature type="domain" description="Connexin N-terminal" evidence="12">
    <location>
        <begin position="43"/>
        <end position="76"/>
    </location>
</feature>
<protein>
    <recommendedName>
        <fullName evidence="10">Gap junction protein</fullName>
    </recommendedName>
</protein>
<evidence type="ECO:0000256" key="1">
    <source>
        <dbReference type="ARBA" id="ARBA00004610"/>
    </source>
</evidence>
<keyword evidence="6 10" id="KW-0303">Gap junction</keyword>
<reference evidence="14" key="2">
    <citation type="submission" date="2025-09" db="UniProtKB">
        <authorList>
            <consortium name="Ensembl"/>
        </authorList>
    </citation>
    <scope>IDENTIFICATION</scope>
</reference>
<feature type="transmembrane region" description="Helical" evidence="11">
    <location>
        <begin position="204"/>
        <end position="228"/>
    </location>
</feature>
<keyword evidence="15" id="KW-1185">Reference proteome</keyword>
<evidence type="ECO:0000256" key="3">
    <source>
        <dbReference type="ARBA" id="ARBA00011455"/>
    </source>
</evidence>
<dbReference type="Pfam" id="PF00029">
    <property type="entry name" value="Connexin"/>
    <property type="match status" value="1"/>
</dbReference>
<dbReference type="OMA" id="NVCYDVA"/>
<dbReference type="AlphaFoldDB" id="A0A8C4E9J7"/>
<name>A0A8C4E9J7_DICLA</name>
<dbReference type="GeneTree" id="ENSGT01150000286930"/>
<evidence type="ECO:0000313" key="14">
    <source>
        <dbReference type="Ensembl" id="ENSDLAP00005014414.1"/>
    </source>
</evidence>
<organism evidence="14 15">
    <name type="scientific">Dicentrarchus labrax</name>
    <name type="common">European seabass</name>
    <name type="synonym">Morone labrax</name>
    <dbReference type="NCBI Taxonomy" id="13489"/>
    <lineage>
        <taxon>Eukaryota</taxon>
        <taxon>Metazoa</taxon>
        <taxon>Chordata</taxon>
        <taxon>Craniata</taxon>
        <taxon>Vertebrata</taxon>
        <taxon>Euteleostomi</taxon>
        <taxon>Actinopterygii</taxon>
        <taxon>Neopterygii</taxon>
        <taxon>Teleostei</taxon>
        <taxon>Neoteleostei</taxon>
        <taxon>Acanthomorphata</taxon>
        <taxon>Eupercaria</taxon>
        <taxon>Moronidae</taxon>
        <taxon>Dicentrarchus</taxon>
    </lineage>
</organism>
<dbReference type="Proteomes" id="UP000694389">
    <property type="component" value="Unassembled WGS sequence"/>
</dbReference>
<dbReference type="InterPro" id="IPR013092">
    <property type="entry name" value="Connexin_N"/>
</dbReference>
<proteinExistence type="inferred from homology"/>
<accession>A0A8C4E9J7</accession>
<dbReference type="GO" id="GO:0007267">
    <property type="term" value="P:cell-cell signaling"/>
    <property type="evidence" value="ECO:0007669"/>
    <property type="project" value="TreeGrafter"/>
</dbReference>
<dbReference type="GO" id="GO:0005243">
    <property type="term" value="F:gap junction channel activity"/>
    <property type="evidence" value="ECO:0007669"/>
    <property type="project" value="TreeGrafter"/>
</dbReference>
<comment type="subunit">
    <text evidence="3 10">A connexon is composed of a hexamer of connexins.</text>
</comment>
<dbReference type="PANTHER" id="PTHR11984:SF105">
    <property type="entry name" value="GAP JUNCTION PROTEIN"/>
    <property type="match status" value="1"/>
</dbReference>
<dbReference type="PRINTS" id="PR00206">
    <property type="entry name" value="CONNEXIN"/>
</dbReference>
<evidence type="ECO:0000256" key="5">
    <source>
        <dbReference type="ARBA" id="ARBA00022692"/>
    </source>
</evidence>
<dbReference type="SMART" id="SM01089">
    <property type="entry name" value="Connexin_CCC"/>
    <property type="match status" value="1"/>
</dbReference>
<evidence type="ECO:0000256" key="11">
    <source>
        <dbReference type="SAM" id="Phobius"/>
    </source>
</evidence>
<keyword evidence="8 11" id="KW-1133">Transmembrane helix</keyword>
<evidence type="ECO:0000256" key="4">
    <source>
        <dbReference type="ARBA" id="ARBA00022475"/>
    </source>
</evidence>
<dbReference type="GeneID" id="127368694"/>
<dbReference type="GO" id="GO:0005922">
    <property type="term" value="C:connexin complex"/>
    <property type="evidence" value="ECO:0007669"/>
    <property type="project" value="InterPro"/>
</dbReference>
<evidence type="ECO:0000313" key="15">
    <source>
        <dbReference type="Proteomes" id="UP000694389"/>
    </source>
</evidence>
<dbReference type="InterPro" id="IPR017990">
    <property type="entry name" value="Connexin_CS"/>
</dbReference>
<dbReference type="RefSeq" id="XP_051265741.1">
    <property type="nucleotide sequence ID" value="XM_051409781.1"/>
</dbReference>
<dbReference type="InterPro" id="IPR038359">
    <property type="entry name" value="Connexin_N_sf"/>
</dbReference>
<keyword evidence="4" id="KW-1003">Cell membrane</keyword>
<dbReference type="PROSITE" id="PS00408">
    <property type="entry name" value="CONNEXINS_2"/>
    <property type="match status" value="1"/>
</dbReference>
<dbReference type="OrthoDB" id="9993956at2759"/>
<dbReference type="Gene3D" id="1.20.1440.80">
    <property type="entry name" value="Gap junction channel protein cysteine-rich domain"/>
    <property type="match status" value="1"/>
</dbReference>
<evidence type="ECO:0000256" key="8">
    <source>
        <dbReference type="ARBA" id="ARBA00022989"/>
    </source>
</evidence>
<keyword evidence="9 11" id="KW-0472">Membrane</keyword>
<dbReference type="PROSITE" id="PS00407">
    <property type="entry name" value="CONNEXINS_1"/>
    <property type="match status" value="1"/>
</dbReference>
<keyword evidence="7" id="KW-0965">Cell junction</keyword>
<feature type="transmembrane region" description="Helical" evidence="11">
    <location>
        <begin position="78"/>
        <end position="102"/>
    </location>
</feature>